<organism evidence="3 4">
    <name type="scientific">Candida boidinii</name>
    <name type="common">Yeast</name>
    <dbReference type="NCBI Taxonomy" id="5477"/>
    <lineage>
        <taxon>Eukaryota</taxon>
        <taxon>Fungi</taxon>
        <taxon>Dikarya</taxon>
        <taxon>Ascomycota</taxon>
        <taxon>Saccharomycotina</taxon>
        <taxon>Pichiomycetes</taxon>
        <taxon>Pichiales</taxon>
        <taxon>Pichiaceae</taxon>
        <taxon>Ogataea</taxon>
        <taxon>Ogataea/Candida clade</taxon>
    </lineage>
</organism>
<evidence type="ECO:0000313" key="4">
    <source>
        <dbReference type="Proteomes" id="UP001165120"/>
    </source>
</evidence>
<dbReference type="Proteomes" id="UP001165120">
    <property type="component" value="Unassembled WGS sequence"/>
</dbReference>
<evidence type="ECO:0000256" key="1">
    <source>
        <dbReference type="SAM" id="MobiDB-lite"/>
    </source>
</evidence>
<protein>
    <submittedName>
        <fullName evidence="3">Unnamed protein product</fullName>
    </submittedName>
</protein>
<keyword evidence="4" id="KW-1185">Reference proteome</keyword>
<accession>A0A9W6T422</accession>
<reference evidence="3" key="1">
    <citation type="submission" date="2023-04" db="EMBL/GenBank/DDBJ databases">
        <title>Candida boidinii NBRC 10035.</title>
        <authorList>
            <person name="Ichikawa N."/>
            <person name="Sato H."/>
            <person name="Tonouchi N."/>
        </authorList>
    </citation>
    <scope>NUCLEOTIDE SEQUENCE</scope>
    <source>
        <strain evidence="3">NBRC 10035</strain>
    </source>
</reference>
<gene>
    <name evidence="3" type="ORF">Cboi02_000458500</name>
</gene>
<dbReference type="AlphaFoldDB" id="A0A9W6T422"/>
<evidence type="ECO:0000256" key="2">
    <source>
        <dbReference type="SAM" id="Phobius"/>
    </source>
</evidence>
<feature type="transmembrane region" description="Helical" evidence="2">
    <location>
        <begin position="35"/>
        <end position="57"/>
    </location>
</feature>
<feature type="region of interest" description="Disordered" evidence="1">
    <location>
        <begin position="1"/>
        <end position="23"/>
    </location>
</feature>
<keyword evidence="2" id="KW-0472">Membrane</keyword>
<comment type="caution">
    <text evidence="3">The sequence shown here is derived from an EMBL/GenBank/DDBJ whole genome shotgun (WGS) entry which is preliminary data.</text>
</comment>
<sequence>MGEETTPLLPIANPAGTILPGSNNRKRSGKNGFRYQFWVPVITISILFISFVSTFFLKVLPTLGDHIAEGTNFDLEDISFIGLTDRGGIDLAVQCEMFNNYTNIDDTVSRLYFQSGGFLLRKLNLKIDSIELLTLDGNEKDALSASTDLGSVEIQPFGYQITDKSTNDLKLLVTVYPKSDSVLKIIKKMILDSDYNLQLKGDANVKILVFNGFIPVTNIMIPIDFQIPNGLIRKFNLDNFNIDDFKFSKDDLQNLFITKFNINSLINPFKNITKKLIAFVPKLPVLKIPDLKFKLNLYGCSKDELVPN</sequence>
<proteinExistence type="predicted"/>
<dbReference type="EMBL" id="BSXN01001906">
    <property type="protein sequence ID" value="GME74942.1"/>
    <property type="molecule type" value="Genomic_DNA"/>
</dbReference>
<evidence type="ECO:0000313" key="3">
    <source>
        <dbReference type="EMBL" id="GME74942.1"/>
    </source>
</evidence>
<keyword evidence="2" id="KW-0812">Transmembrane</keyword>
<keyword evidence="2" id="KW-1133">Transmembrane helix</keyword>
<name>A0A9W6T422_CANBO</name>